<dbReference type="Pfam" id="PF13692">
    <property type="entry name" value="Glyco_trans_1_4"/>
    <property type="match status" value="1"/>
</dbReference>
<dbReference type="AlphaFoldDB" id="A0A7C4JQE7"/>
<feature type="domain" description="Glycosyltransferase subfamily 4-like N-terminal" evidence="2">
    <location>
        <begin position="12"/>
        <end position="138"/>
    </location>
</feature>
<accession>A0A7C4JQE7</accession>
<dbReference type="EMBL" id="DSZN01000058">
    <property type="protein sequence ID" value="HGQ85353.1"/>
    <property type="molecule type" value="Genomic_DNA"/>
</dbReference>
<evidence type="ECO:0000259" key="2">
    <source>
        <dbReference type="Pfam" id="PF13439"/>
    </source>
</evidence>
<dbReference type="GO" id="GO:0016757">
    <property type="term" value="F:glycosyltransferase activity"/>
    <property type="evidence" value="ECO:0007669"/>
    <property type="project" value="TreeGrafter"/>
</dbReference>
<dbReference type="PANTHER" id="PTHR46401">
    <property type="entry name" value="GLYCOSYLTRANSFERASE WBBK-RELATED"/>
    <property type="match status" value="1"/>
</dbReference>
<evidence type="ECO:0000256" key="1">
    <source>
        <dbReference type="ARBA" id="ARBA00022679"/>
    </source>
</evidence>
<dbReference type="SUPFAM" id="SSF53756">
    <property type="entry name" value="UDP-Glycosyltransferase/glycogen phosphorylase"/>
    <property type="match status" value="1"/>
</dbReference>
<gene>
    <name evidence="3" type="ORF">ENT66_03045</name>
</gene>
<dbReference type="InterPro" id="IPR028098">
    <property type="entry name" value="Glyco_trans_4-like_N"/>
</dbReference>
<reference evidence="3" key="1">
    <citation type="journal article" date="2020" name="mSystems">
        <title>Genome- and Community-Level Interaction Insights into Carbon Utilization and Element Cycling Functions of Hydrothermarchaeota in Hydrothermal Sediment.</title>
        <authorList>
            <person name="Zhou Z."/>
            <person name="Liu Y."/>
            <person name="Xu W."/>
            <person name="Pan J."/>
            <person name="Luo Z.H."/>
            <person name="Li M."/>
        </authorList>
    </citation>
    <scope>NUCLEOTIDE SEQUENCE [LARGE SCALE GENOMIC DNA]</scope>
    <source>
        <strain evidence="3">SpSt-6</strain>
    </source>
</reference>
<dbReference type="CDD" id="cd03801">
    <property type="entry name" value="GT4_PimA-like"/>
    <property type="match status" value="1"/>
</dbReference>
<name>A0A7C4JQE7_9BACT</name>
<dbReference type="Gene3D" id="3.40.50.2000">
    <property type="entry name" value="Glycogen Phosphorylase B"/>
    <property type="match status" value="2"/>
</dbReference>
<keyword evidence="1 3" id="KW-0808">Transferase</keyword>
<dbReference type="PANTHER" id="PTHR46401:SF2">
    <property type="entry name" value="GLYCOSYLTRANSFERASE WBBK-RELATED"/>
    <property type="match status" value="1"/>
</dbReference>
<comment type="caution">
    <text evidence="3">The sequence shown here is derived from an EMBL/GenBank/DDBJ whole genome shotgun (WGS) entry which is preliminary data.</text>
</comment>
<evidence type="ECO:0000313" key="3">
    <source>
        <dbReference type="EMBL" id="HGQ85353.1"/>
    </source>
</evidence>
<sequence>MNILMFHKKREGGVSIHVKEVSRELKKMGFRVDEITRNEDLRLTSFFTSYHRMKLLFKKLSRKYDVIHCHDWSIAYPALKASIKNLVATFHAFPTNPVAKIFEDYCINQLSFRAIVISPRMKRIYNNATLIPNGVNLSIFRKLESIRRVKNLVGLAQKYNLRKIISVLKKKHFDFVFTDNKLKYEDLGKFYSRIEIFISVPYEAAGFNMVWLEAMACEVPYIIGTKAGIGEMLPIIKISGIRELPDLLNRIREGKITPLKDQRKWILMNNLTWKNHAKKLVKLYEEI</sequence>
<dbReference type="Pfam" id="PF13439">
    <property type="entry name" value="Glyco_transf_4"/>
    <property type="match status" value="1"/>
</dbReference>
<organism evidence="3">
    <name type="scientific">Thermodesulfobacterium geofontis</name>
    <dbReference type="NCBI Taxonomy" id="1295609"/>
    <lineage>
        <taxon>Bacteria</taxon>
        <taxon>Pseudomonadati</taxon>
        <taxon>Thermodesulfobacteriota</taxon>
        <taxon>Thermodesulfobacteria</taxon>
        <taxon>Thermodesulfobacteriales</taxon>
        <taxon>Thermodesulfobacteriaceae</taxon>
        <taxon>Thermodesulfobacterium</taxon>
    </lineage>
</organism>
<proteinExistence type="predicted"/>
<protein>
    <submittedName>
        <fullName evidence="3">Glycosyltransferase</fullName>
    </submittedName>
</protein>